<organism evidence="3 4">
    <name type="scientific">Neisseria lactamica ATCC 23970</name>
    <dbReference type="NCBI Taxonomy" id="546265"/>
    <lineage>
        <taxon>Bacteria</taxon>
        <taxon>Pseudomonadati</taxon>
        <taxon>Pseudomonadota</taxon>
        <taxon>Betaproteobacteria</taxon>
        <taxon>Neisseriales</taxon>
        <taxon>Neisseriaceae</taxon>
        <taxon>Neisseria</taxon>
    </lineage>
</organism>
<name>D0WDP1_NEILA</name>
<evidence type="ECO:0008006" key="5">
    <source>
        <dbReference type="Google" id="ProtNLM"/>
    </source>
</evidence>
<dbReference type="PATRIC" id="fig|546265.8.peg.1501"/>
<keyword evidence="1" id="KW-1133">Transmembrane helix</keyword>
<evidence type="ECO:0000313" key="4">
    <source>
        <dbReference type="Proteomes" id="UP000003843"/>
    </source>
</evidence>
<dbReference type="EMBL" id="ACEQ02000065">
    <property type="protein sequence ID" value="EEZ74305.1"/>
    <property type="molecule type" value="Genomic_DNA"/>
</dbReference>
<reference evidence="3 4" key="1">
    <citation type="submission" date="2009-10" db="EMBL/GenBank/DDBJ databases">
        <authorList>
            <person name="Weinstock G."/>
            <person name="Sodergren E."/>
            <person name="Clifton S."/>
            <person name="Fulton L."/>
            <person name="Fulton B."/>
            <person name="Courtney L."/>
            <person name="Fronick C."/>
            <person name="Harrison M."/>
            <person name="Strong C."/>
            <person name="Farmer C."/>
            <person name="Delahaunty K."/>
            <person name="Markovic C."/>
            <person name="Hall O."/>
            <person name="Minx P."/>
            <person name="Tomlinson C."/>
            <person name="Mitreva M."/>
            <person name="Nelson J."/>
            <person name="Hou S."/>
            <person name="Wollam A."/>
            <person name="Pepin K.H."/>
            <person name="Johnson M."/>
            <person name="Bhonagiri V."/>
            <person name="Nash W.E."/>
            <person name="Warren W."/>
            <person name="Chinwalla A."/>
            <person name="Mardis E.R."/>
            <person name="Wilson R.K."/>
        </authorList>
    </citation>
    <scope>NUCLEOTIDE SEQUENCE [LARGE SCALE GENOMIC DNA]</scope>
    <source>
        <strain evidence="3 4">ATCC 23970</strain>
    </source>
</reference>
<keyword evidence="2" id="KW-0732">Signal</keyword>
<protein>
    <recommendedName>
        <fullName evidence="5">Phage associated protein</fullName>
    </recommendedName>
</protein>
<dbReference type="AlphaFoldDB" id="D0WDP1"/>
<keyword evidence="1" id="KW-0472">Membrane</keyword>
<feature type="signal peptide" evidence="2">
    <location>
        <begin position="1"/>
        <end position="25"/>
    </location>
</feature>
<dbReference type="Proteomes" id="UP000003843">
    <property type="component" value="Unassembled WGS sequence"/>
</dbReference>
<sequence length="72" mass="7654">MKFMNNLKKYGAKIAAFAAAPFALAANTYAALPEPAKQALEGAKNDGLEAGWLVIGVFAALFVIAIVKRVMR</sequence>
<feature type="chain" id="PRO_5003017752" description="Phage associated protein" evidence="2">
    <location>
        <begin position="26"/>
        <end position="72"/>
    </location>
</feature>
<evidence type="ECO:0000256" key="1">
    <source>
        <dbReference type="SAM" id="Phobius"/>
    </source>
</evidence>
<keyword evidence="1" id="KW-0812">Transmembrane</keyword>
<feature type="transmembrane region" description="Helical" evidence="1">
    <location>
        <begin position="50"/>
        <end position="67"/>
    </location>
</feature>
<dbReference type="RefSeq" id="WP_003711558.1">
    <property type="nucleotide sequence ID" value="NZ_KN046803.1"/>
</dbReference>
<dbReference type="InterPro" id="IPR008020">
    <property type="entry name" value="G8P"/>
</dbReference>
<evidence type="ECO:0000256" key="2">
    <source>
        <dbReference type="SAM" id="SignalP"/>
    </source>
</evidence>
<dbReference type="Pfam" id="PF05356">
    <property type="entry name" value="Phage_Coat_B"/>
    <property type="match status" value="1"/>
</dbReference>
<proteinExistence type="predicted"/>
<accession>D0WDP1</accession>
<comment type="caution">
    <text evidence="3">The sequence shown here is derived from an EMBL/GenBank/DDBJ whole genome shotgun (WGS) entry which is preliminary data.</text>
</comment>
<evidence type="ECO:0000313" key="3">
    <source>
        <dbReference type="EMBL" id="EEZ74305.1"/>
    </source>
</evidence>
<gene>
    <name evidence="3" type="ORF">NEILACOT_05678</name>
</gene>